<dbReference type="EMBL" id="JARBHB010000015">
    <property type="protein sequence ID" value="KAJ8867910.1"/>
    <property type="molecule type" value="Genomic_DNA"/>
</dbReference>
<organism evidence="1 2">
    <name type="scientific">Dryococelus australis</name>
    <dbReference type="NCBI Taxonomy" id="614101"/>
    <lineage>
        <taxon>Eukaryota</taxon>
        <taxon>Metazoa</taxon>
        <taxon>Ecdysozoa</taxon>
        <taxon>Arthropoda</taxon>
        <taxon>Hexapoda</taxon>
        <taxon>Insecta</taxon>
        <taxon>Pterygota</taxon>
        <taxon>Neoptera</taxon>
        <taxon>Polyneoptera</taxon>
        <taxon>Phasmatodea</taxon>
        <taxon>Verophasmatodea</taxon>
        <taxon>Anareolatae</taxon>
        <taxon>Phasmatidae</taxon>
        <taxon>Eurycanthinae</taxon>
        <taxon>Dryococelus</taxon>
    </lineage>
</organism>
<protein>
    <submittedName>
        <fullName evidence="1">Uncharacterized protein</fullName>
    </submittedName>
</protein>
<dbReference type="Proteomes" id="UP001159363">
    <property type="component" value="Chromosome 14"/>
</dbReference>
<proteinExistence type="predicted"/>
<evidence type="ECO:0000313" key="1">
    <source>
        <dbReference type="EMBL" id="KAJ8867910.1"/>
    </source>
</evidence>
<comment type="caution">
    <text evidence="1">The sequence shown here is derived from an EMBL/GenBank/DDBJ whole genome shotgun (WGS) entry which is preliminary data.</text>
</comment>
<sequence>MHVPVYDWRSPVSDTGKNPGNWHFRFPTSKRILISKTGKGVTKVQGEISYNVDVGVAISIFKRENSWFQTPPTAMAKGVTVEA</sequence>
<reference evidence="1 2" key="1">
    <citation type="submission" date="2023-02" db="EMBL/GenBank/DDBJ databases">
        <title>LHISI_Scaffold_Assembly.</title>
        <authorList>
            <person name="Stuart O.P."/>
            <person name="Cleave R."/>
            <person name="Magrath M.J.L."/>
            <person name="Mikheyev A.S."/>
        </authorList>
    </citation>
    <scope>NUCLEOTIDE SEQUENCE [LARGE SCALE GENOMIC DNA]</scope>
    <source>
        <strain evidence="1">Daus_M_001</strain>
        <tissue evidence="1">Leg muscle</tissue>
    </source>
</reference>
<keyword evidence="2" id="KW-1185">Reference proteome</keyword>
<gene>
    <name evidence="1" type="ORF">PR048_031718</name>
</gene>
<accession>A0ABQ9G625</accession>
<evidence type="ECO:0000313" key="2">
    <source>
        <dbReference type="Proteomes" id="UP001159363"/>
    </source>
</evidence>
<name>A0ABQ9G625_9NEOP</name>